<dbReference type="SUPFAM" id="SSF69572">
    <property type="entry name" value="Activating enzymes of the ubiquitin-like proteins"/>
    <property type="match status" value="1"/>
</dbReference>
<dbReference type="InterPro" id="IPR033127">
    <property type="entry name" value="UBQ-activ_enz_E1_Cys_AS"/>
</dbReference>
<organism evidence="7 8">
    <name type="scientific">Lachancea dasiensis</name>
    <dbReference type="NCBI Taxonomy" id="1072105"/>
    <lineage>
        <taxon>Eukaryota</taxon>
        <taxon>Fungi</taxon>
        <taxon>Dikarya</taxon>
        <taxon>Ascomycota</taxon>
        <taxon>Saccharomycotina</taxon>
        <taxon>Saccharomycetes</taxon>
        <taxon>Saccharomycetales</taxon>
        <taxon>Saccharomycetaceae</taxon>
        <taxon>Lachancea</taxon>
    </lineage>
</organism>
<gene>
    <name evidence="7" type="ORF">LADA_0C03092G</name>
</gene>
<proteinExistence type="inferred from homology"/>
<sequence>MGDPEVSVLVLGAGGLGCEILKNLALQGIPTIHVVDMDTIELTNLNRQFLFQERDIGKSKAIVAASRINEKQLIGLGGRLVRVVPHFQDLTLLEDAFLQHFTMVVCGLDSIEARRAINSQLVRLTLDSNFEKCIPLIDGGSDGLKGHCKVIIPGFTACFECSLGTLPVETESYPLCTVANNPRLPEHVIEYLLTVQWIEEHADETFDHTNSEHLQWLMDRSLERATLFKIDTCKLLSQRFVLGVVKNIVPSVASTNAIVAAQCCSEVSRLLYNKYEVGKSDNFSVYNGEDGFFAYSFLHQRLPDCLVCRETP</sequence>
<dbReference type="PANTHER" id="PTHR10953:SF6">
    <property type="entry name" value="NEDD8-ACTIVATING ENZYME E1 CATALYTIC SUBUNIT"/>
    <property type="match status" value="1"/>
</dbReference>
<reference evidence="8" key="1">
    <citation type="submission" date="2016-03" db="EMBL/GenBank/DDBJ databases">
        <authorList>
            <person name="Devillers H."/>
        </authorList>
    </citation>
    <scope>NUCLEOTIDE SEQUENCE [LARGE SCALE GENOMIC DNA]</scope>
</reference>
<dbReference type="STRING" id="1266660.A0A1G4IY67"/>
<feature type="domain" description="THIF-type NAD/FAD binding fold" evidence="6">
    <location>
        <begin position="6"/>
        <end position="293"/>
    </location>
</feature>
<comment type="similarity">
    <text evidence="5">Belongs to the ubiquitin-activating E1 family. UBA3 subfamily.</text>
</comment>
<dbReference type="InterPro" id="IPR023318">
    <property type="entry name" value="Ub_act_enz_dom_a_sf"/>
</dbReference>
<evidence type="ECO:0000256" key="2">
    <source>
        <dbReference type="ARBA" id="ARBA00022786"/>
    </source>
</evidence>
<dbReference type="EC" id="6.2.1.64" evidence="5"/>
<dbReference type="AlphaFoldDB" id="A0A1G4IY67"/>
<accession>A0A1G4IY67</accession>
<dbReference type="GO" id="GO:0005524">
    <property type="term" value="F:ATP binding"/>
    <property type="evidence" value="ECO:0007669"/>
    <property type="project" value="UniProtKB-UniRule"/>
</dbReference>
<evidence type="ECO:0000313" key="7">
    <source>
        <dbReference type="EMBL" id="SCU82116.1"/>
    </source>
</evidence>
<dbReference type="Pfam" id="PF00899">
    <property type="entry name" value="ThiF"/>
    <property type="match status" value="1"/>
</dbReference>
<feature type="active site" description="Glycyl thioester intermediate" evidence="4">
    <location>
        <position position="176"/>
    </location>
</feature>
<dbReference type="InterPro" id="IPR045886">
    <property type="entry name" value="ThiF/MoeB/HesA"/>
</dbReference>
<keyword evidence="8" id="KW-1185">Reference proteome</keyword>
<keyword evidence="3 5" id="KW-0067">ATP-binding</keyword>
<dbReference type="InterPro" id="IPR000594">
    <property type="entry name" value="ThiF_NAD_FAD-bd"/>
</dbReference>
<dbReference type="EMBL" id="LT598459">
    <property type="protein sequence ID" value="SCU82116.1"/>
    <property type="molecule type" value="Genomic_DNA"/>
</dbReference>
<evidence type="ECO:0000256" key="4">
    <source>
        <dbReference type="PROSITE-ProRule" id="PRU10132"/>
    </source>
</evidence>
<dbReference type="GO" id="GO:0019781">
    <property type="term" value="F:NEDD8 activating enzyme activity"/>
    <property type="evidence" value="ECO:0007669"/>
    <property type="project" value="UniProtKB-UniRule"/>
</dbReference>
<dbReference type="InterPro" id="IPR035985">
    <property type="entry name" value="Ubiquitin-activating_enz"/>
</dbReference>
<dbReference type="PANTHER" id="PTHR10953">
    <property type="entry name" value="UBIQUITIN-ACTIVATING ENZYME E1"/>
    <property type="match status" value="1"/>
</dbReference>
<comment type="catalytic activity">
    <reaction evidence="5">
        <text>ATP + [NEDD8 protein] + [E1 NEDD8-activating enzyme]-L-cysteine = AMP + diphosphate + [E1 NEDD8-activating enzyme]-S-[NEDD8 protein]-yl-L-cysteine.</text>
        <dbReference type="EC" id="6.2.1.64"/>
    </reaction>
</comment>
<dbReference type="UniPathway" id="UPA00885"/>
<dbReference type="GO" id="GO:0045116">
    <property type="term" value="P:protein neddylation"/>
    <property type="evidence" value="ECO:0007669"/>
    <property type="project" value="UniProtKB-UniRule"/>
</dbReference>
<dbReference type="GO" id="GO:0120123">
    <property type="term" value="C:ubiquitin activating enzyme complex"/>
    <property type="evidence" value="ECO:0007669"/>
    <property type="project" value="EnsemblFungi"/>
</dbReference>
<dbReference type="Gene3D" id="1.10.10.520">
    <property type="entry name" value="Ubiquitin activating enzymes (Uba3). Chain: B, domain 2"/>
    <property type="match status" value="1"/>
</dbReference>
<evidence type="ECO:0000256" key="1">
    <source>
        <dbReference type="ARBA" id="ARBA00022741"/>
    </source>
</evidence>
<comment type="pathway">
    <text evidence="5">Protein modification; protein neddylation.</text>
</comment>
<dbReference type="PROSITE" id="PS00865">
    <property type="entry name" value="UBIQUITIN_ACTIVAT_2"/>
    <property type="match status" value="1"/>
</dbReference>
<dbReference type="Gene3D" id="3.40.50.720">
    <property type="entry name" value="NAD(P)-binding Rossmann-like Domain"/>
    <property type="match status" value="1"/>
</dbReference>
<keyword evidence="5" id="KW-0436">Ligase</keyword>
<comment type="function">
    <text evidence="5">Catalytic subunit of the dimeric E1 enzyme, which activates NEDD8.</text>
</comment>
<evidence type="ECO:0000256" key="5">
    <source>
        <dbReference type="RuleBase" id="RU368009"/>
    </source>
</evidence>
<dbReference type="Proteomes" id="UP000190274">
    <property type="component" value="Chromosome C"/>
</dbReference>
<evidence type="ECO:0000313" key="8">
    <source>
        <dbReference type="Proteomes" id="UP000190274"/>
    </source>
</evidence>
<dbReference type="OrthoDB" id="10255449at2759"/>
<evidence type="ECO:0000259" key="6">
    <source>
        <dbReference type="Pfam" id="PF00899"/>
    </source>
</evidence>
<protein>
    <recommendedName>
        <fullName evidence="5">NEDD8-activating enzyme E1 catalytic subunit</fullName>
        <ecNumber evidence="5">6.2.1.64</ecNumber>
    </recommendedName>
</protein>
<keyword evidence="2 5" id="KW-0833">Ubl conjugation pathway</keyword>
<dbReference type="GO" id="GO:0005737">
    <property type="term" value="C:cytoplasm"/>
    <property type="evidence" value="ECO:0007669"/>
    <property type="project" value="TreeGrafter"/>
</dbReference>
<keyword evidence="1 5" id="KW-0547">Nucleotide-binding</keyword>
<evidence type="ECO:0000256" key="3">
    <source>
        <dbReference type="ARBA" id="ARBA00022840"/>
    </source>
</evidence>
<dbReference type="GO" id="GO:0005634">
    <property type="term" value="C:nucleus"/>
    <property type="evidence" value="ECO:0007669"/>
    <property type="project" value="TreeGrafter"/>
</dbReference>
<name>A0A1G4IY67_9SACH</name>